<dbReference type="Proteomes" id="UP001595548">
    <property type="component" value="Unassembled WGS sequence"/>
</dbReference>
<evidence type="ECO:0000256" key="1">
    <source>
        <dbReference type="SAM" id="SignalP"/>
    </source>
</evidence>
<dbReference type="EMBL" id="JBHRTL010000006">
    <property type="protein sequence ID" value="MFC3155673.1"/>
    <property type="molecule type" value="Genomic_DNA"/>
</dbReference>
<feature type="chain" id="PRO_5047184694" description="CopL family metal-binding regulatory protein" evidence="1">
    <location>
        <begin position="28"/>
        <end position="131"/>
    </location>
</feature>
<evidence type="ECO:0000313" key="2">
    <source>
        <dbReference type="EMBL" id="MFC3155673.1"/>
    </source>
</evidence>
<dbReference type="RefSeq" id="WP_382416502.1">
    <property type="nucleotide sequence ID" value="NZ_AP031500.1"/>
</dbReference>
<reference evidence="3" key="1">
    <citation type="journal article" date="2019" name="Int. J. Syst. Evol. Microbiol.">
        <title>The Global Catalogue of Microorganisms (GCM) 10K type strain sequencing project: providing services to taxonomists for standard genome sequencing and annotation.</title>
        <authorList>
            <consortium name="The Broad Institute Genomics Platform"/>
            <consortium name="The Broad Institute Genome Sequencing Center for Infectious Disease"/>
            <person name="Wu L."/>
            <person name="Ma J."/>
        </authorList>
    </citation>
    <scope>NUCLEOTIDE SEQUENCE [LARGE SCALE GENOMIC DNA]</scope>
    <source>
        <strain evidence="3">KCTC 52141</strain>
    </source>
</reference>
<evidence type="ECO:0008006" key="4">
    <source>
        <dbReference type="Google" id="ProtNLM"/>
    </source>
</evidence>
<sequence>MTKQQLRQFVLVLVIAFQALAGSAASAASVMGPADMAHCDSEAMSAMASAEHGGHAMHHVASVDSQPMADTNRDHSCDNGCCCPAVCSSAVAILPAPALVLSASSGSKFVLTPSIAADLRAANRLRPPIFA</sequence>
<name>A0ABV7HP58_9GAMM</name>
<gene>
    <name evidence="2" type="ORF">ACFOEB_10715</name>
</gene>
<organism evidence="2 3">
    <name type="scientific">Gilvimarinus japonicus</name>
    <dbReference type="NCBI Taxonomy" id="1796469"/>
    <lineage>
        <taxon>Bacteria</taxon>
        <taxon>Pseudomonadati</taxon>
        <taxon>Pseudomonadota</taxon>
        <taxon>Gammaproteobacteria</taxon>
        <taxon>Cellvibrionales</taxon>
        <taxon>Cellvibrionaceae</taxon>
        <taxon>Gilvimarinus</taxon>
    </lineage>
</organism>
<feature type="signal peptide" evidence="1">
    <location>
        <begin position="1"/>
        <end position="27"/>
    </location>
</feature>
<accession>A0ABV7HP58</accession>
<keyword evidence="1" id="KW-0732">Signal</keyword>
<evidence type="ECO:0000313" key="3">
    <source>
        <dbReference type="Proteomes" id="UP001595548"/>
    </source>
</evidence>
<keyword evidence="3" id="KW-1185">Reference proteome</keyword>
<comment type="caution">
    <text evidence="2">The sequence shown here is derived from an EMBL/GenBank/DDBJ whole genome shotgun (WGS) entry which is preliminary data.</text>
</comment>
<protein>
    <recommendedName>
        <fullName evidence="4">CopL family metal-binding regulatory protein</fullName>
    </recommendedName>
</protein>
<proteinExistence type="predicted"/>